<evidence type="ECO:0000256" key="1">
    <source>
        <dbReference type="ARBA" id="ARBA00022737"/>
    </source>
</evidence>
<protein>
    <submittedName>
        <fullName evidence="3">Nephrocystin-3, partial</fullName>
    </submittedName>
</protein>
<keyword evidence="1" id="KW-0677">Repeat</keyword>
<comment type="caution">
    <text evidence="3">The sequence shown here is derived from an EMBL/GenBank/DDBJ whole genome shotgun (WGS) entry which is preliminary data.</text>
</comment>
<dbReference type="Proteomes" id="UP001152795">
    <property type="component" value="Unassembled WGS sequence"/>
</dbReference>
<dbReference type="SMART" id="SM00028">
    <property type="entry name" value="TPR"/>
    <property type="match status" value="2"/>
</dbReference>
<dbReference type="SUPFAM" id="SSF48452">
    <property type="entry name" value="TPR-like"/>
    <property type="match status" value="1"/>
</dbReference>
<name>A0A6S7LSZ4_PARCT</name>
<evidence type="ECO:0000313" key="4">
    <source>
        <dbReference type="Proteomes" id="UP001152795"/>
    </source>
</evidence>
<evidence type="ECO:0000313" key="3">
    <source>
        <dbReference type="EMBL" id="CAB4042913.1"/>
    </source>
</evidence>
<sequence length="153" mass="17242">MALIYTYLGIIDRSLDNVEESKRSFERSIKLYLKANGLNHLGLADSYYNLGLIHFELHELPTAEDCFIRALEIYSKQLGPSHKLIANVSRYLAGVLEEAGQANEAAHLDKEYGNVASKTLILSLLQLTNGVHTSHNYWTMILSFGDAKYLRLP</sequence>
<dbReference type="Pfam" id="PF13424">
    <property type="entry name" value="TPR_12"/>
    <property type="match status" value="1"/>
</dbReference>
<gene>
    <name evidence="3" type="ORF">PACLA_8A021544</name>
</gene>
<dbReference type="Pfam" id="PF13374">
    <property type="entry name" value="TPR_10"/>
    <property type="match status" value="1"/>
</dbReference>
<dbReference type="PROSITE" id="PS50005">
    <property type="entry name" value="TPR"/>
    <property type="match status" value="1"/>
</dbReference>
<dbReference type="OrthoDB" id="381520at2759"/>
<dbReference type="EMBL" id="CACRXK020031101">
    <property type="protein sequence ID" value="CAB4042913.1"/>
    <property type="molecule type" value="Genomic_DNA"/>
</dbReference>
<organism evidence="3 4">
    <name type="scientific">Paramuricea clavata</name>
    <name type="common">Red gorgonian</name>
    <name type="synonym">Violescent sea-whip</name>
    <dbReference type="NCBI Taxonomy" id="317549"/>
    <lineage>
        <taxon>Eukaryota</taxon>
        <taxon>Metazoa</taxon>
        <taxon>Cnidaria</taxon>
        <taxon>Anthozoa</taxon>
        <taxon>Octocorallia</taxon>
        <taxon>Malacalcyonacea</taxon>
        <taxon>Plexauridae</taxon>
        <taxon>Paramuricea</taxon>
    </lineage>
</organism>
<keyword evidence="4" id="KW-1185">Reference proteome</keyword>
<evidence type="ECO:0000256" key="2">
    <source>
        <dbReference type="ARBA" id="ARBA00022803"/>
    </source>
</evidence>
<dbReference type="InterPro" id="IPR011990">
    <property type="entry name" value="TPR-like_helical_dom_sf"/>
</dbReference>
<accession>A0A6S7LSZ4</accession>
<dbReference type="Gene3D" id="1.25.40.10">
    <property type="entry name" value="Tetratricopeptide repeat domain"/>
    <property type="match status" value="1"/>
</dbReference>
<keyword evidence="2" id="KW-0802">TPR repeat</keyword>
<dbReference type="InterPro" id="IPR019734">
    <property type="entry name" value="TPR_rpt"/>
</dbReference>
<dbReference type="AlphaFoldDB" id="A0A6S7LSZ4"/>
<dbReference type="PANTHER" id="PTHR45641">
    <property type="entry name" value="TETRATRICOPEPTIDE REPEAT PROTEIN (AFU_ORTHOLOGUE AFUA_6G03870)"/>
    <property type="match status" value="1"/>
</dbReference>
<reference evidence="3" key="1">
    <citation type="submission" date="2020-04" db="EMBL/GenBank/DDBJ databases">
        <authorList>
            <person name="Alioto T."/>
            <person name="Alioto T."/>
            <person name="Gomez Garrido J."/>
        </authorList>
    </citation>
    <scope>NUCLEOTIDE SEQUENCE</scope>
    <source>
        <strain evidence="3">A484AB</strain>
    </source>
</reference>
<proteinExistence type="predicted"/>